<evidence type="ECO:0000313" key="2">
    <source>
        <dbReference type="Proteomes" id="UP000250123"/>
    </source>
</evidence>
<reference evidence="2" key="1">
    <citation type="submission" date="2018-06" db="EMBL/GenBank/DDBJ databases">
        <authorList>
            <person name="Cea G.-C."/>
            <person name="William W."/>
        </authorList>
    </citation>
    <scope>NUCLEOTIDE SEQUENCE [LARGE SCALE GENOMIC DNA]</scope>
    <source>
        <strain evidence="2">DB21MT-2</strain>
    </source>
</reference>
<evidence type="ECO:0000313" key="1">
    <source>
        <dbReference type="EMBL" id="SQH77108.1"/>
    </source>
</evidence>
<dbReference type="EMBL" id="LS483452">
    <property type="protein sequence ID" value="SQH77108.1"/>
    <property type="molecule type" value="Genomic_DNA"/>
</dbReference>
<proteinExistence type="predicted"/>
<protein>
    <submittedName>
        <fullName evidence="1">Uncharacterized protein</fullName>
    </submittedName>
</protein>
<dbReference type="AlphaFoldDB" id="A0A330M4Q5"/>
<dbReference type="Proteomes" id="UP000250123">
    <property type="component" value="Chromosome SHEWBE"/>
</dbReference>
<name>A0A330M4Q5_9GAMM</name>
<gene>
    <name evidence="1" type="ORF">SHEWBE_3145</name>
</gene>
<organism evidence="1 2">
    <name type="scientific">Shewanella benthica</name>
    <dbReference type="NCBI Taxonomy" id="43661"/>
    <lineage>
        <taxon>Bacteria</taxon>
        <taxon>Pseudomonadati</taxon>
        <taxon>Pseudomonadota</taxon>
        <taxon>Gammaproteobacteria</taxon>
        <taxon>Alteromonadales</taxon>
        <taxon>Shewanellaceae</taxon>
        <taxon>Shewanella</taxon>
    </lineage>
</organism>
<sequence length="41" mass="4446">MKLKIGASFGQGSIVEASWGRIIDDLSDICIALSHPQTKCR</sequence>
<dbReference type="KEGG" id="sbk:SHEWBE_3145"/>
<accession>A0A330M4Q5</accession>